<dbReference type="PANTHER" id="PTHR46889:SF4">
    <property type="entry name" value="TRANSPOSASE INSO FOR INSERTION SEQUENCE ELEMENT IS911B-RELATED"/>
    <property type="match status" value="1"/>
</dbReference>
<evidence type="ECO:0000313" key="2">
    <source>
        <dbReference type="EMBL" id="MBA2949510.1"/>
    </source>
</evidence>
<gene>
    <name evidence="2" type="ORF">H1D24_27715</name>
</gene>
<dbReference type="PANTHER" id="PTHR46889">
    <property type="entry name" value="TRANSPOSASE INSF FOR INSERTION SEQUENCE IS3B-RELATED"/>
    <property type="match status" value="1"/>
</dbReference>
<organism evidence="2 3">
    <name type="scientific">Streptomyces himalayensis subsp. himalayensis</name>
    <dbReference type="NCBI Taxonomy" id="2756131"/>
    <lineage>
        <taxon>Bacteria</taxon>
        <taxon>Bacillati</taxon>
        <taxon>Actinomycetota</taxon>
        <taxon>Actinomycetes</taxon>
        <taxon>Kitasatosporales</taxon>
        <taxon>Streptomycetaceae</taxon>
        <taxon>Streptomyces</taxon>
        <taxon>Streptomyces himalayensis</taxon>
    </lineage>
</organism>
<accession>A0A7W0DQS6</accession>
<dbReference type="RefSeq" id="WP_181660438.1">
    <property type="nucleotide sequence ID" value="NZ_JACEHE010000019.1"/>
</dbReference>
<protein>
    <submittedName>
        <fullName evidence="2">IS3 family transposase</fullName>
    </submittedName>
</protein>
<comment type="caution">
    <text evidence="2">The sequence shown here is derived from an EMBL/GenBank/DDBJ whole genome shotgun (WGS) entry which is preliminary data.</text>
</comment>
<proteinExistence type="predicted"/>
<dbReference type="AlphaFoldDB" id="A0A7W0DQS6"/>
<sequence>MIGDCKAEQHVPHRIACRALSVSESWFYKWRDRPLTTREVRRQHLAEEIEEIFRRSGGTYGSPKVFIELVRLGWRLSVNTVAKLMAELGLAGGKSRRRPSLTRPGKRAAASDFIPWDFTAEKRDLHSAAAVAGAYARDGANTCGGPLTARRK</sequence>
<dbReference type="InterPro" id="IPR025948">
    <property type="entry name" value="HTH-like_dom"/>
</dbReference>
<dbReference type="Proteomes" id="UP000545761">
    <property type="component" value="Unassembled WGS sequence"/>
</dbReference>
<evidence type="ECO:0000259" key="1">
    <source>
        <dbReference type="Pfam" id="PF13276"/>
    </source>
</evidence>
<evidence type="ECO:0000313" key="3">
    <source>
        <dbReference type="Proteomes" id="UP000545761"/>
    </source>
</evidence>
<dbReference type="EMBL" id="JACEHE010000019">
    <property type="protein sequence ID" value="MBA2949510.1"/>
    <property type="molecule type" value="Genomic_DNA"/>
</dbReference>
<dbReference type="InterPro" id="IPR050900">
    <property type="entry name" value="Transposase_IS3/IS150/IS904"/>
</dbReference>
<dbReference type="Pfam" id="PF13276">
    <property type="entry name" value="HTH_21"/>
    <property type="match status" value="1"/>
</dbReference>
<feature type="domain" description="HTH-like" evidence="1">
    <location>
        <begin position="42"/>
        <end position="98"/>
    </location>
</feature>
<name>A0A7W0DQS6_9ACTN</name>
<reference evidence="2 3" key="1">
    <citation type="submission" date="2020-07" db="EMBL/GenBank/DDBJ databases">
        <title>Streptomyces isolated from Indian soil.</title>
        <authorList>
            <person name="Mandal S."/>
            <person name="Maiti P.K."/>
        </authorList>
    </citation>
    <scope>NUCLEOTIDE SEQUENCE [LARGE SCALE GENOMIC DNA]</scope>
    <source>
        <strain evidence="2 3">PSKA28</strain>
    </source>
</reference>